<reference evidence="12 13" key="1">
    <citation type="submission" date="2022-11" db="EMBL/GenBank/DDBJ databases">
        <title>Haliovirga abyssi gen. nov., sp. nov., a mesophilic fermentative bacterium isolated from the Iheya North hydrothermal field and the proposal of Haliovirgaceae fam. nov.</title>
        <authorList>
            <person name="Miyazaki U."/>
            <person name="Tame A."/>
            <person name="Miyazaki J."/>
            <person name="Takai K."/>
            <person name="Sawayama S."/>
            <person name="Kitajima M."/>
            <person name="Okamoto A."/>
            <person name="Nakagawa S."/>
        </authorList>
    </citation>
    <scope>NUCLEOTIDE SEQUENCE [LARGE SCALE GENOMIC DNA]</scope>
    <source>
        <strain evidence="12 13">IC12</strain>
        <plasmid evidence="12 13">pHIC</plasmid>
    </source>
</reference>
<dbReference type="Gene3D" id="3.30.700.10">
    <property type="entry name" value="Glycoprotein, Type 4 Pilin"/>
    <property type="match status" value="1"/>
</dbReference>
<dbReference type="GO" id="GO:0015627">
    <property type="term" value="C:type II protein secretion system complex"/>
    <property type="evidence" value="ECO:0007669"/>
    <property type="project" value="InterPro"/>
</dbReference>
<dbReference type="InterPro" id="IPR012902">
    <property type="entry name" value="N_methyl_site"/>
</dbReference>
<keyword evidence="9 10" id="KW-0472">Membrane</keyword>
<gene>
    <name evidence="12" type="primary">gspG</name>
    <name evidence="12" type="ORF">HLVA_22690</name>
</gene>
<dbReference type="EMBL" id="AP027060">
    <property type="protein sequence ID" value="BDU51700.1"/>
    <property type="molecule type" value="Genomic_DNA"/>
</dbReference>
<dbReference type="InterPro" id="IPR013545">
    <property type="entry name" value="T2SS_protein-GspG_C"/>
</dbReference>
<dbReference type="NCBIfam" id="TIGR01710">
    <property type="entry name" value="typeII_sec_gspG"/>
    <property type="match status" value="1"/>
</dbReference>
<name>A0AAU9DED0_9FUSO</name>
<evidence type="ECO:0000256" key="5">
    <source>
        <dbReference type="ARBA" id="ARBA00022481"/>
    </source>
</evidence>
<evidence type="ECO:0000256" key="9">
    <source>
        <dbReference type="ARBA" id="ARBA00023136"/>
    </source>
</evidence>
<keyword evidence="5" id="KW-0488">Methylation</keyword>
<dbReference type="InterPro" id="IPR010054">
    <property type="entry name" value="Type2_sec_GspG"/>
</dbReference>
<protein>
    <recommendedName>
        <fullName evidence="3">Type II secretion system core protein G</fullName>
    </recommendedName>
</protein>
<dbReference type="InterPro" id="IPR045584">
    <property type="entry name" value="Pilin-like"/>
</dbReference>
<evidence type="ECO:0000256" key="6">
    <source>
        <dbReference type="ARBA" id="ARBA00022519"/>
    </source>
</evidence>
<evidence type="ECO:0000256" key="10">
    <source>
        <dbReference type="SAM" id="Phobius"/>
    </source>
</evidence>
<dbReference type="NCBIfam" id="TIGR02532">
    <property type="entry name" value="IV_pilin_GFxxxE"/>
    <property type="match status" value="1"/>
</dbReference>
<evidence type="ECO:0000313" key="12">
    <source>
        <dbReference type="EMBL" id="BDU51700.1"/>
    </source>
</evidence>
<comment type="subcellular location">
    <subcellularLocation>
        <location evidence="1">Cell inner membrane</location>
        <topology evidence="1">Single-pass membrane protein</topology>
    </subcellularLocation>
</comment>
<dbReference type="PANTHER" id="PTHR30093">
    <property type="entry name" value="GENERAL SECRETION PATHWAY PROTEIN G"/>
    <property type="match status" value="1"/>
</dbReference>
<keyword evidence="8 10" id="KW-1133">Transmembrane helix</keyword>
<keyword evidence="12" id="KW-0614">Plasmid</keyword>
<evidence type="ECO:0000259" key="11">
    <source>
        <dbReference type="Pfam" id="PF08334"/>
    </source>
</evidence>
<evidence type="ECO:0000256" key="1">
    <source>
        <dbReference type="ARBA" id="ARBA00004377"/>
    </source>
</evidence>
<organism evidence="12 13">
    <name type="scientific">Haliovirga abyssi</name>
    <dbReference type="NCBI Taxonomy" id="2996794"/>
    <lineage>
        <taxon>Bacteria</taxon>
        <taxon>Fusobacteriati</taxon>
        <taxon>Fusobacteriota</taxon>
        <taxon>Fusobacteriia</taxon>
        <taxon>Fusobacteriales</taxon>
        <taxon>Haliovirgaceae</taxon>
        <taxon>Haliovirga</taxon>
    </lineage>
</organism>
<accession>A0AAU9DED0</accession>
<dbReference type="PANTHER" id="PTHR30093:SF44">
    <property type="entry name" value="TYPE II SECRETION SYSTEM CORE PROTEIN G"/>
    <property type="match status" value="1"/>
</dbReference>
<evidence type="ECO:0000256" key="8">
    <source>
        <dbReference type="ARBA" id="ARBA00022989"/>
    </source>
</evidence>
<dbReference type="Proteomes" id="UP001321582">
    <property type="component" value="Plasmid pHIC"/>
</dbReference>
<dbReference type="GO" id="GO:0015628">
    <property type="term" value="P:protein secretion by the type II secretion system"/>
    <property type="evidence" value="ECO:0007669"/>
    <property type="project" value="InterPro"/>
</dbReference>
<evidence type="ECO:0000256" key="2">
    <source>
        <dbReference type="ARBA" id="ARBA00009984"/>
    </source>
</evidence>
<evidence type="ECO:0000313" key="13">
    <source>
        <dbReference type="Proteomes" id="UP001321582"/>
    </source>
</evidence>
<comment type="similarity">
    <text evidence="2">Belongs to the GSP G family.</text>
</comment>
<evidence type="ECO:0000256" key="3">
    <source>
        <dbReference type="ARBA" id="ARBA00020042"/>
    </source>
</evidence>
<evidence type="ECO:0000256" key="4">
    <source>
        <dbReference type="ARBA" id="ARBA00022475"/>
    </source>
</evidence>
<evidence type="ECO:0000256" key="7">
    <source>
        <dbReference type="ARBA" id="ARBA00022692"/>
    </source>
</evidence>
<keyword evidence="7 10" id="KW-0812">Transmembrane</keyword>
<dbReference type="GO" id="GO:0005886">
    <property type="term" value="C:plasma membrane"/>
    <property type="evidence" value="ECO:0007669"/>
    <property type="project" value="UniProtKB-SubCell"/>
</dbReference>
<dbReference type="AlphaFoldDB" id="A0AAU9DED0"/>
<keyword evidence="13" id="KW-1185">Reference proteome</keyword>
<dbReference type="KEGG" id="haby:HLVA_22690"/>
<dbReference type="Pfam" id="PF08334">
    <property type="entry name" value="T2SSG"/>
    <property type="match status" value="1"/>
</dbReference>
<sequence length="142" mass="16199">MNKKKENGFTLIEIIIVVVIIGFLAATIGPNLFNRVSQAEKVTTKNQIKIIQMALDNYWLDNKNYPTTEQGLRALTEKPITYPIAGNWNGPYLEKKEIPKDAWGNKFEYRSPGYNNPEKYDIWSNGEDGIEGGKDSDDITNW</sequence>
<dbReference type="SUPFAM" id="SSF54523">
    <property type="entry name" value="Pili subunits"/>
    <property type="match status" value="1"/>
</dbReference>
<proteinExistence type="inferred from homology"/>
<keyword evidence="4" id="KW-1003">Cell membrane</keyword>
<dbReference type="PRINTS" id="PR00813">
    <property type="entry name" value="BCTERIALGSPG"/>
</dbReference>
<feature type="domain" description="Type II secretion system protein GspG C-terminal" evidence="11">
    <location>
        <begin position="31"/>
        <end position="142"/>
    </location>
</feature>
<dbReference type="RefSeq" id="WP_307905564.1">
    <property type="nucleotide sequence ID" value="NZ_AP027060.1"/>
</dbReference>
<dbReference type="Pfam" id="PF07963">
    <property type="entry name" value="N_methyl"/>
    <property type="match status" value="1"/>
</dbReference>
<feature type="transmembrane region" description="Helical" evidence="10">
    <location>
        <begin position="12"/>
        <end position="33"/>
    </location>
</feature>
<dbReference type="InterPro" id="IPR000983">
    <property type="entry name" value="Bac_GSPG_pilin"/>
</dbReference>
<geneLocation type="plasmid" evidence="12 13">
    <name>pHIC</name>
</geneLocation>
<keyword evidence="6" id="KW-0997">Cell inner membrane</keyword>